<organism evidence="1 2">
    <name type="scientific">Methylomonas rivi</name>
    <dbReference type="NCBI Taxonomy" id="2952226"/>
    <lineage>
        <taxon>Bacteria</taxon>
        <taxon>Pseudomonadati</taxon>
        <taxon>Pseudomonadota</taxon>
        <taxon>Gammaproteobacteria</taxon>
        <taxon>Methylococcales</taxon>
        <taxon>Methylococcaceae</taxon>
        <taxon>Methylomonas</taxon>
    </lineage>
</organism>
<name>A0ABT1U7G7_9GAMM</name>
<dbReference type="EMBL" id="JANIBK010000100">
    <property type="protein sequence ID" value="MCQ8129812.1"/>
    <property type="molecule type" value="Genomic_DNA"/>
</dbReference>
<reference evidence="1 2" key="1">
    <citation type="submission" date="2022-07" db="EMBL/GenBank/DDBJ databases">
        <title>Methylomonas rivi sp. nov., Methylomonas rosea sp. nov., Methylomonas aureus sp. nov. and Methylomonas subterranea sp. nov., four novel methanotrophs isolated from a freshwater creek and the deep terrestrial subsurface.</title>
        <authorList>
            <person name="Abin C."/>
            <person name="Sankaranarayanan K."/>
            <person name="Garner C."/>
            <person name="Sindelar R."/>
            <person name="Kotary K."/>
            <person name="Garner R."/>
            <person name="Barclay S."/>
            <person name="Lawson P."/>
            <person name="Krumholz L."/>
        </authorList>
    </citation>
    <scope>NUCLEOTIDE SEQUENCE [LARGE SCALE GENOMIC DNA]</scope>
    <source>
        <strain evidence="1 2">WSC-6</strain>
    </source>
</reference>
<keyword evidence="2" id="KW-1185">Reference proteome</keyword>
<dbReference type="RefSeq" id="WP_256616240.1">
    <property type="nucleotide sequence ID" value="NZ_JANIBK010000100.1"/>
</dbReference>
<sequence>MSLFDFFKRKNPIKEEKAKRQYPMLFAVKAPPELRPAFDKIFFETMKDVDGLSKAEKMKIHKIISGCEGGHLNQAGYYNLVYEQFFKDRQWSWGELERWQCRFDELGEYPARWLRRVPDRDIDDVGVLHRLRVSDIKGVLLSLGVELPKVKKDDLINFVMADAELKDAVLNSQNAIEIREKSKFRWNRNEEIYGFLIRTMSFRANSLCDEKRRAQLGINRTDCNLSITFEEDRKFIDIALTENPNAYPPFFPGDLSFYRWDAN</sequence>
<proteinExistence type="predicted"/>
<protein>
    <submittedName>
        <fullName evidence="1">Uncharacterized protein</fullName>
    </submittedName>
</protein>
<dbReference type="Proteomes" id="UP001524586">
    <property type="component" value="Unassembled WGS sequence"/>
</dbReference>
<gene>
    <name evidence="1" type="ORF">NP596_15235</name>
</gene>
<evidence type="ECO:0000313" key="1">
    <source>
        <dbReference type="EMBL" id="MCQ8129812.1"/>
    </source>
</evidence>
<evidence type="ECO:0000313" key="2">
    <source>
        <dbReference type="Proteomes" id="UP001524586"/>
    </source>
</evidence>
<comment type="caution">
    <text evidence="1">The sequence shown here is derived from an EMBL/GenBank/DDBJ whole genome shotgun (WGS) entry which is preliminary data.</text>
</comment>
<accession>A0ABT1U7G7</accession>